<keyword evidence="9" id="KW-1185">Reference proteome</keyword>
<protein>
    <submittedName>
        <fullName evidence="8">Chromate transporter</fullName>
    </submittedName>
</protein>
<dbReference type="PANTHER" id="PTHR43663:SF1">
    <property type="entry name" value="CHROMATE TRANSPORTER"/>
    <property type="match status" value="1"/>
</dbReference>
<keyword evidence="3" id="KW-1003">Cell membrane</keyword>
<organism evidence="8 9">
    <name type="scientific">Novispirillum itersonii</name>
    <name type="common">Aquaspirillum itersonii</name>
    <dbReference type="NCBI Taxonomy" id="189"/>
    <lineage>
        <taxon>Bacteria</taxon>
        <taxon>Pseudomonadati</taxon>
        <taxon>Pseudomonadota</taxon>
        <taxon>Alphaproteobacteria</taxon>
        <taxon>Rhodospirillales</taxon>
        <taxon>Novispirillaceae</taxon>
        <taxon>Novispirillum</taxon>
    </lineage>
</organism>
<proteinExistence type="inferred from homology"/>
<dbReference type="GO" id="GO:0015109">
    <property type="term" value="F:chromate transmembrane transporter activity"/>
    <property type="evidence" value="ECO:0007669"/>
    <property type="project" value="InterPro"/>
</dbReference>
<accession>A0A7X0DLP4</accession>
<keyword evidence="6 7" id="KW-0472">Membrane</keyword>
<name>A0A7X0DLP4_NOVIT</name>
<keyword evidence="5 7" id="KW-1133">Transmembrane helix</keyword>
<dbReference type="InterPro" id="IPR052518">
    <property type="entry name" value="CHR_Transporter"/>
</dbReference>
<evidence type="ECO:0000313" key="9">
    <source>
        <dbReference type="Proteomes" id="UP000544872"/>
    </source>
</evidence>
<dbReference type="PANTHER" id="PTHR43663">
    <property type="entry name" value="CHROMATE TRANSPORT PROTEIN-RELATED"/>
    <property type="match status" value="1"/>
</dbReference>
<feature type="transmembrane region" description="Helical" evidence="7">
    <location>
        <begin position="145"/>
        <end position="175"/>
    </location>
</feature>
<feature type="transmembrane region" description="Helical" evidence="7">
    <location>
        <begin position="115"/>
        <end position="139"/>
    </location>
</feature>
<feature type="transmembrane region" description="Helical" evidence="7">
    <location>
        <begin position="79"/>
        <end position="103"/>
    </location>
</feature>
<reference evidence="8 9" key="1">
    <citation type="submission" date="2020-08" db="EMBL/GenBank/DDBJ databases">
        <title>Genomic Encyclopedia of Type Strains, Phase IV (KMG-IV): sequencing the most valuable type-strain genomes for metagenomic binning, comparative biology and taxonomic classification.</title>
        <authorList>
            <person name="Goeker M."/>
        </authorList>
    </citation>
    <scope>NUCLEOTIDE SEQUENCE [LARGE SCALE GENOMIC DNA]</scope>
    <source>
        <strain evidence="8 9">DSM 11590</strain>
    </source>
</reference>
<dbReference type="GO" id="GO:0005886">
    <property type="term" value="C:plasma membrane"/>
    <property type="evidence" value="ECO:0007669"/>
    <property type="project" value="UniProtKB-SubCell"/>
</dbReference>
<comment type="similarity">
    <text evidence="2">Belongs to the chromate ion transporter (CHR) (TC 2.A.51) family.</text>
</comment>
<evidence type="ECO:0000313" key="8">
    <source>
        <dbReference type="EMBL" id="MBB6209404.1"/>
    </source>
</evidence>
<feature type="transmembrane region" description="Helical" evidence="7">
    <location>
        <begin position="50"/>
        <end position="73"/>
    </location>
</feature>
<dbReference type="InterPro" id="IPR003370">
    <property type="entry name" value="Chromate_transpt"/>
</dbReference>
<gene>
    <name evidence="8" type="ORF">FHS48_000806</name>
</gene>
<dbReference type="EMBL" id="JACIIX010000002">
    <property type="protein sequence ID" value="MBB6209404.1"/>
    <property type="molecule type" value="Genomic_DNA"/>
</dbReference>
<evidence type="ECO:0000256" key="7">
    <source>
        <dbReference type="SAM" id="Phobius"/>
    </source>
</evidence>
<comment type="subcellular location">
    <subcellularLocation>
        <location evidence="1">Cell membrane</location>
        <topology evidence="1">Multi-pass membrane protein</topology>
    </subcellularLocation>
</comment>
<comment type="caution">
    <text evidence="8">The sequence shown here is derived from an EMBL/GenBank/DDBJ whole genome shotgun (WGS) entry which is preliminary data.</text>
</comment>
<dbReference type="RefSeq" id="WP_184261654.1">
    <property type="nucleotide sequence ID" value="NZ_JACIIX010000002.1"/>
</dbReference>
<evidence type="ECO:0000256" key="2">
    <source>
        <dbReference type="ARBA" id="ARBA00005262"/>
    </source>
</evidence>
<keyword evidence="4 7" id="KW-0812">Transmembrane</keyword>
<evidence type="ECO:0000256" key="6">
    <source>
        <dbReference type="ARBA" id="ARBA00023136"/>
    </source>
</evidence>
<evidence type="ECO:0000256" key="1">
    <source>
        <dbReference type="ARBA" id="ARBA00004651"/>
    </source>
</evidence>
<dbReference type="Pfam" id="PF02417">
    <property type="entry name" value="Chromate_transp"/>
    <property type="match status" value="1"/>
</dbReference>
<feature type="transmembrane region" description="Helical" evidence="7">
    <location>
        <begin position="12"/>
        <end position="30"/>
    </location>
</feature>
<sequence length="178" mass="18743">MDSQWSIAGQILLHFALLSLMAIGGGVIALSPEMMRFMTETHQWVSHQVFVEAFTLAQVAPGPNFLFATIIGYRAAGVIGAVAATVALVGPPALLAVLALRYGNRVVGRSLGTRIRLAVLPLSIGMMAATSWSLTLMAVQTIPQIGLFAAAVAVLVWTRLNPLWLIAVGGVLGALKIV</sequence>
<evidence type="ECO:0000256" key="5">
    <source>
        <dbReference type="ARBA" id="ARBA00022989"/>
    </source>
</evidence>
<evidence type="ECO:0000256" key="3">
    <source>
        <dbReference type="ARBA" id="ARBA00022475"/>
    </source>
</evidence>
<dbReference type="AlphaFoldDB" id="A0A7X0DLP4"/>
<evidence type="ECO:0000256" key="4">
    <source>
        <dbReference type="ARBA" id="ARBA00022692"/>
    </source>
</evidence>
<dbReference type="Proteomes" id="UP000544872">
    <property type="component" value="Unassembled WGS sequence"/>
</dbReference>